<reference evidence="3 4" key="1">
    <citation type="submission" date="2021-05" db="EMBL/GenBank/DDBJ databases">
        <title>The draft genome of Geobacter chapellei DSM 13688.</title>
        <authorList>
            <person name="Xu Z."/>
            <person name="Masuda Y."/>
            <person name="Itoh H."/>
            <person name="Senoo K."/>
        </authorList>
    </citation>
    <scope>NUCLEOTIDE SEQUENCE [LARGE SCALE GENOMIC DNA]</scope>
    <source>
        <strain evidence="3 4">DSM 13688</strain>
    </source>
</reference>
<keyword evidence="4" id="KW-1185">Reference proteome</keyword>
<dbReference type="Pfam" id="PF13387">
    <property type="entry name" value="Lnb_N"/>
    <property type="match status" value="1"/>
</dbReference>
<comment type="caution">
    <text evidence="3">The sequence shown here is derived from an EMBL/GenBank/DDBJ whole genome shotgun (WGS) entry which is preliminary data.</text>
</comment>
<dbReference type="Proteomes" id="UP000784128">
    <property type="component" value="Unassembled WGS sequence"/>
</dbReference>
<evidence type="ECO:0000259" key="2">
    <source>
        <dbReference type="Pfam" id="PF13387"/>
    </source>
</evidence>
<evidence type="ECO:0000313" key="3">
    <source>
        <dbReference type="EMBL" id="MBT1073469.1"/>
    </source>
</evidence>
<sequence length="321" mass="36991">MCLHILGWFILTCMVCWASLAIYYSNLPAVVRPIAAALFAIGSFGAFYFIRAHVFAISGFGAIFVVVLLWWLSIPPSNNRDWQPDVALLPSATIDGNMVTIHNIRNVDYRSESDYTVRHYDASFNLAQLRSVDNFLVYWGSPLIAHTMMSFGFDDGRYLCFSIETRKCIGQKYSAVKGFFKQYELTYVVADERDLVRLRTNYRHEDVYLFRLNASKEVMRSTLLEYLRVVNRLREQPEWYNALTNNCTPNLRGHTAPYNPRGKWDWRLVANGYVDRFMYEEGVLDRSLPLSDLKKRSYINGTANATGDASDFSRRIRAGVL</sequence>
<evidence type="ECO:0000256" key="1">
    <source>
        <dbReference type="SAM" id="Phobius"/>
    </source>
</evidence>
<feature type="transmembrane region" description="Helical" evidence="1">
    <location>
        <begin position="54"/>
        <end position="72"/>
    </location>
</feature>
<evidence type="ECO:0000313" key="4">
    <source>
        <dbReference type="Proteomes" id="UP000784128"/>
    </source>
</evidence>
<keyword evidence="1" id="KW-1133">Transmembrane helix</keyword>
<dbReference type="RefSeq" id="WP_214301546.1">
    <property type="nucleotide sequence ID" value="NZ_JAHDYS010000022.1"/>
</dbReference>
<gene>
    <name evidence="3" type="ORF">KJB30_16900</name>
</gene>
<feature type="transmembrane region" description="Helical" evidence="1">
    <location>
        <begin position="30"/>
        <end position="49"/>
    </location>
</feature>
<keyword evidence="1" id="KW-0812">Transmembrane</keyword>
<dbReference type="InterPro" id="IPR025178">
    <property type="entry name" value="Lnb_N"/>
</dbReference>
<organism evidence="3 4">
    <name type="scientific">Pelotalea chapellei</name>
    <dbReference type="NCBI Taxonomy" id="44671"/>
    <lineage>
        <taxon>Bacteria</taxon>
        <taxon>Pseudomonadati</taxon>
        <taxon>Thermodesulfobacteriota</taxon>
        <taxon>Desulfuromonadia</taxon>
        <taxon>Geobacterales</taxon>
        <taxon>Geobacteraceae</taxon>
        <taxon>Pelotalea</taxon>
    </lineage>
</organism>
<name>A0ABS5UCR9_9BACT</name>
<keyword evidence="1" id="KW-0472">Membrane</keyword>
<protein>
    <submittedName>
        <fullName evidence="3">DUF4105 domain-containing protein</fullName>
    </submittedName>
</protein>
<feature type="transmembrane region" description="Helical" evidence="1">
    <location>
        <begin position="5"/>
        <end position="24"/>
    </location>
</feature>
<accession>A0ABS5UCR9</accession>
<proteinExistence type="predicted"/>
<dbReference type="EMBL" id="JAHDYS010000022">
    <property type="protein sequence ID" value="MBT1073469.1"/>
    <property type="molecule type" value="Genomic_DNA"/>
</dbReference>
<feature type="domain" description="Lnb N-terminal periplasmic" evidence="2">
    <location>
        <begin position="119"/>
        <end position="271"/>
    </location>
</feature>